<dbReference type="InterPro" id="IPR007197">
    <property type="entry name" value="rSAM"/>
</dbReference>
<dbReference type="Gene3D" id="3.20.20.70">
    <property type="entry name" value="Aldolase class I"/>
    <property type="match status" value="1"/>
</dbReference>
<evidence type="ECO:0000256" key="3">
    <source>
        <dbReference type="ARBA" id="ARBA00022691"/>
    </source>
</evidence>
<dbReference type="PROSITE" id="PS01305">
    <property type="entry name" value="MOAA_NIFB_PQQE"/>
    <property type="match status" value="1"/>
</dbReference>
<evidence type="ECO:0000313" key="9">
    <source>
        <dbReference type="EMBL" id="HHJ64235.1"/>
    </source>
</evidence>
<evidence type="ECO:0000256" key="1">
    <source>
        <dbReference type="ARBA" id="ARBA00001966"/>
    </source>
</evidence>
<dbReference type="SFLD" id="SFLDS00029">
    <property type="entry name" value="Radical_SAM"/>
    <property type="match status" value="1"/>
</dbReference>
<dbReference type="PANTHER" id="PTHR11228:SF7">
    <property type="entry name" value="PQQA PEPTIDE CYCLASE"/>
    <property type="match status" value="1"/>
</dbReference>
<keyword evidence="4" id="KW-0479">Metal-binding</keyword>
<organism evidence="9">
    <name type="scientific">Aquifex aeolicus</name>
    <dbReference type="NCBI Taxonomy" id="63363"/>
    <lineage>
        <taxon>Bacteria</taxon>
        <taxon>Pseudomonadati</taxon>
        <taxon>Aquificota</taxon>
        <taxon>Aquificia</taxon>
        <taxon>Aquificales</taxon>
        <taxon>Aquificaceae</taxon>
        <taxon>Aquifex</taxon>
    </lineage>
</organism>
<dbReference type="Pfam" id="PF04055">
    <property type="entry name" value="Radical_SAM"/>
    <property type="match status" value="1"/>
</dbReference>
<dbReference type="GO" id="GO:0051539">
    <property type="term" value="F:4 iron, 4 sulfur cluster binding"/>
    <property type="evidence" value="ECO:0007669"/>
    <property type="project" value="UniProtKB-KW"/>
</dbReference>
<dbReference type="CDD" id="cd01335">
    <property type="entry name" value="Radical_SAM"/>
    <property type="match status" value="1"/>
</dbReference>
<dbReference type="GO" id="GO:0046872">
    <property type="term" value="F:metal ion binding"/>
    <property type="evidence" value="ECO:0007669"/>
    <property type="project" value="UniProtKB-KW"/>
</dbReference>
<feature type="domain" description="Radical SAM core" evidence="8">
    <location>
        <begin position="37"/>
        <end position="184"/>
    </location>
</feature>
<keyword evidence="6" id="KW-0408">Iron</keyword>
<dbReference type="SUPFAM" id="SSF102114">
    <property type="entry name" value="Radical SAM enzymes"/>
    <property type="match status" value="1"/>
</dbReference>
<accession>A0A7C5Q8Q3</accession>
<evidence type="ECO:0000259" key="8">
    <source>
        <dbReference type="Pfam" id="PF04055"/>
    </source>
</evidence>
<reference evidence="9" key="1">
    <citation type="journal article" date="2020" name="mSystems">
        <title>Genome- and Community-Level Interaction Insights into Carbon Utilization and Element Cycling Functions of Hydrothermarchaeota in Hydrothermal Sediment.</title>
        <authorList>
            <person name="Zhou Z."/>
            <person name="Liu Y."/>
            <person name="Xu W."/>
            <person name="Pan J."/>
            <person name="Luo Z.H."/>
            <person name="Li M."/>
        </authorList>
    </citation>
    <scope>NUCLEOTIDE SEQUENCE [LARGE SCALE GENOMIC DNA]</scope>
    <source>
        <strain evidence="9">HyVt-501</strain>
    </source>
</reference>
<dbReference type="AlphaFoldDB" id="A0A7C5Q8Q3"/>
<keyword evidence="3" id="KW-0949">S-adenosyl-L-methionine</keyword>
<dbReference type="InterPro" id="IPR000385">
    <property type="entry name" value="MoaA_NifB_PqqE_Fe-S-bd_CS"/>
</dbReference>
<evidence type="ECO:0000256" key="6">
    <source>
        <dbReference type="ARBA" id="ARBA00023004"/>
    </source>
</evidence>
<dbReference type="InterPro" id="IPR058240">
    <property type="entry name" value="rSAM_sf"/>
</dbReference>
<name>A0A7C5Q8Q3_AQUAO</name>
<evidence type="ECO:0000256" key="4">
    <source>
        <dbReference type="ARBA" id="ARBA00022723"/>
    </source>
</evidence>
<evidence type="ECO:0000256" key="2">
    <source>
        <dbReference type="ARBA" id="ARBA00022485"/>
    </source>
</evidence>
<comment type="caution">
    <text evidence="9">The sequence shown here is derived from an EMBL/GenBank/DDBJ whole genome shotgun (WGS) entry which is preliminary data.</text>
</comment>
<protein>
    <submittedName>
        <fullName evidence="9">Radical SAM protein</fullName>
    </submittedName>
</protein>
<evidence type="ECO:0000256" key="7">
    <source>
        <dbReference type="ARBA" id="ARBA00023014"/>
    </source>
</evidence>
<gene>
    <name evidence="9" type="ORF">ENJ61_04930</name>
</gene>
<dbReference type="InterPro" id="IPR050377">
    <property type="entry name" value="Radical_SAM_PqqE_MftC-like"/>
</dbReference>
<dbReference type="InterPro" id="IPR013785">
    <property type="entry name" value="Aldolase_TIM"/>
</dbReference>
<keyword evidence="7" id="KW-0411">Iron-sulfur</keyword>
<dbReference type="Proteomes" id="UP000885792">
    <property type="component" value="Unassembled WGS sequence"/>
</dbReference>
<keyword evidence="5" id="KW-0560">Oxidoreductase</keyword>
<keyword evidence="2" id="KW-0004">4Fe-4S</keyword>
<evidence type="ECO:0000256" key="5">
    <source>
        <dbReference type="ARBA" id="ARBA00023002"/>
    </source>
</evidence>
<proteinExistence type="predicted"/>
<dbReference type="PANTHER" id="PTHR11228">
    <property type="entry name" value="RADICAL SAM DOMAIN PROTEIN"/>
    <property type="match status" value="1"/>
</dbReference>
<dbReference type="GO" id="GO:0016491">
    <property type="term" value="F:oxidoreductase activity"/>
    <property type="evidence" value="ECO:0007669"/>
    <property type="project" value="UniProtKB-KW"/>
</dbReference>
<dbReference type="EMBL" id="DRNB01000177">
    <property type="protein sequence ID" value="HHJ64235.1"/>
    <property type="molecule type" value="Genomic_DNA"/>
</dbReference>
<comment type="cofactor">
    <cofactor evidence="1">
        <name>[4Fe-4S] cluster</name>
        <dbReference type="ChEBI" id="CHEBI:49883"/>
    </cofactor>
</comment>
<dbReference type="SFLD" id="SFLDG01067">
    <property type="entry name" value="SPASM/twitch_domain_containing"/>
    <property type="match status" value="1"/>
</dbReference>
<sequence length="356" mass="40977">MNRKFLLRGLDDIHSEVFEHFWKRREEGKTGLIYLGISLTSRCNLNCVYCYSLHPKKNQLSLGEYKSLIAQAKELGAETVIICGDGEPTIDPFLLPIIQFSFEMEMNNVLVSNGLIFGDDDLCKDIHGCSAIEMVNLLKTYKTSLVLKLESLNSETYDRVVGKKGAFRKFKQAIYNLRKANFSDNIKLPNGVILTSVAFSSVIGKLNINEIFELRKFSHNFGAQFIAKFPSFVGNAIRNKDLFFNPYEETTRWLRVNFIRRFSDKPETLTADEIHCGVWHYGCVIGEEGDLRLCYTSTCSPELTYLNVRNLPLKRILEERENLFKNMLERGESCHIKRRIYESKNQGINVQILPRI</sequence>